<dbReference type="PROSITE" id="PS50042">
    <property type="entry name" value="CNMP_BINDING_3"/>
    <property type="match status" value="1"/>
</dbReference>
<dbReference type="InterPro" id="IPR036390">
    <property type="entry name" value="WH_DNA-bd_sf"/>
</dbReference>
<dbReference type="SUPFAM" id="SSF51206">
    <property type="entry name" value="cAMP-binding domain-like"/>
    <property type="match status" value="1"/>
</dbReference>
<evidence type="ECO:0000259" key="6">
    <source>
        <dbReference type="PROSITE" id="PS51063"/>
    </source>
</evidence>
<feature type="domain" description="Cyclic nucleotide-binding" evidence="5">
    <location>
        <begin position="27"/>
        <end position="147"/>
    </location>
</feature>
<dbReference type="Gene3D" id="1.10.10.10">
    <property type="entry name" value="Winged helix-like DNA-binding domain superfamily/Winged helix DNA-binding domain"/>
    <property type="match status" value="1"/>
</dbReference>
<dbReference type="Pfam" id="PF00027">
    <property type="entry name" value="cNMP_binding"/>
    <property type="match status" value="1"/>
</dbReference>
<dbReference type="Gene3D" id="2.60.120.10">
    <property type="entry name" value="Jelly Rolls"/>
    <property type="match status" value="1"/>
</dbReference>
<name>A0ABU0GPF3_9BACL</name>
<dbReference type="PROSITE" id="PS00042">
    <property type="entry name" value="HTH_CRP_1"/>
    <property type="match status" value="1"/>
</dbReference>
<dbReference type="InterPro" id="IPR018335">
    <property type="entry name" value="Tscrpt_reg_HTH_Crp-type_CS"/>
</dbReference>
<keyword evidence="4" id="KW-0804">Transcription</keyword>
<dbReference type="SUPFAM" id="SSF46785">
    <property type="entry name" value="Winged helix' DNA-binding domain"/>
    <property type="match status" value="1"/>
</dbReference>
<evidence type="ECO:0000256" key="4">
    <source>
        <dbReference type="ARBA" id="ARBA00023163"/>
    </source>
</evidence>
<comment type="caution">
    <text evidence="7">The sequence shown here is derived from an EMBL/GenBank/DDBJ whole genome shotgun (WGS) entry which is preliminary data.</text>
</comment>
<proteinExistence type="predicted"/>
<evidence type="ECO:0000313" key="8">
    <source>
        <dbReference type="Proteomes" id="UP001241988"/>
    </source>
</evidence>
<dbReference type="EMBL" id="JAUSWB010000001">
    <property type="protein sequence ID" value="MDQ0427235.1"/>
    <property type="molecule type" value="Genomic_DNA"/>
</dbReference>
<dbReference type="Proteomes" id="UP001241988">
    <property type="component" value="Unassembled WGS sequence"/>
</dbReference>
<dbReference type="InterPro" id="IPR050397">
    <property type="entry name" value="Env_Response_Regulators"/>
</dbReference>
<dbReference type="InterPro" id="IPR014710">
    <property type="entry name" value="RmlC-like_jellyroll"/>
</dbReference>
<dbReference type="PANTHER" id="PTHR24567">
    <property type="entry name" value="CRP FAMILY TRANSCRIPTIONAL REGULATORY PROTEIN"/>
    <property type="match status" value="1"/>
</dbReference>
<dbReference type="Pfam" id="PF13545">
    <property type="entry name" value="HTH_Crp_2"/>
    <property type="match status" value="1"/>
</dbReference>
<dbReference type="CDD" id="cd00038">
    <property type="entry name" value="CAP_ED"/>
    <property type="match status" value="1"/>
</dbReference>
<dbReference type="PROSITE" id="PS51063">
    <property type="entry name" value="HTH_CRP_2"/>
    <property type="match status" value="1"/>
</dbReference>
<accession>A0ABU0GPF3</accession>
<evidence type="ECO:0000256" key="1">
    <source>
        <dbReference type="ARBA" id="ARBA00023015"/>
    </source>
</evidence>
<feature type="domain" description="HTH crp-type" evidence="6">
    <location>
        <begin position="161"/>
        <end position="230"/>
    </location>
</feature>
<dbReference type="SMART" id="SM00100">
    <property type="entry name" value="cNMP"/>
    <property type="match status" value="1"/>
</dbReference>
<keyword evidence="2" id="KW-0238">DNA-binding</keyword>
<keyword evidence="3" id="KW-0010">Activator</keyword>
<reference evidence="7 8" key="1">
    <citation type="submission" date="2023-07" db="EMBL/GenBank/DDBJ databases">
        <title>Genomic Encyclopedia of Type Strains, Phase IV (KMG-IV): sequencing the most valuable type-strain genomes for metagenomic binning, comparative biology and taxonomic classification.</title>
        <authorList>
            <person name="Goeker M."/>
        </authorList>
    </citation>
    <scope>NUCLEOTIDE SEQUENCE [LARGE SCALE GENOMIC DNA]</scope>
    <source>
        <strain evidence="7 8">DSM 16419</strain>
    </source>
</reference>
<dbReference type="InterPro" id="IPR000595">
    <property type="entry name" value="cNMP-bd_dom"/>
</dbReference>
<dbReference type="PRINTS" id="PR00034">
    <property type="entry name" value="HTHCRP"/>
</dbReference>
<protein>
    <submittedName>
        <fullName evidence="7">CRP/FNR family transcriptional regulator</fullName>
    </submittedName>
</protein>
<dbReference type="PANTHER" id="PTHR24567:SF28">
    <property type="entry name" value="LISTERIOLYSIN REGULATORY PROTEIN"/>
    <property type="match status" value="1"/>
</dbReference>
<gene>
    <name evidence="7" type="ORF">QOZ98_000060</name>
</gene>
<dbReference type="SMART" id="SM00419">
    <property type="entry name" value="HTH_CRP"/>
    <property type="match status" value="1"/>
</dbReference>
<evidence type="ECO:0000259" key="5">
    <source>
        <dbReference type="PROSITE" id="PS50042"/>
    </source>
</evidence>
<keyword evidence="8" id="KW-1185">Reference proteome</keyword>
<dbReference type="RefSeq" id="WP_308785563.1">
    <property type="nucleotide sequence ID" value="NZ_JAUSWB010000001.1"/>
</dbReference>
<keyword evidence="1" id="KW-0805">Transcription regulation</keyword>
<evidence type="ECO:0000256" key="2">
    <source>
        <dbReference type="ARBA" id="ARBA00023125"/>
    </source>
</evidence>
<dbReference type="CDD" id="cd00092">
    <property type="entry name" value="HTH_CRP"/>
    <property type="match status" value="1"/>
</dbReference>
<dbReference type="InterPro" id="IPR018490">
    <property type="entry name" value="cNMP-bd_dom_sf"/>
</dbReference>
<sequence length="235" mass="26712">MDHEGEIRHDDPKTSKKHELCVSIVPIFNHLPPEEMEMIAKATRPVSLKKGETLYRAGDTSNSLYIVHEGKIKVYRLSENGKEQLIRILAPGEFTGELAVFTESIHEVYGEAMEKTEICSIKNSDLQELLQKHPNISLKILAEFSKRLDSAEHQLTSFATEDVDKRIALYLVELAEESETAVIRLPMSRKDLASFLGTAPETISRKLTKFEEQGWIKQENRRTILILDLDALLLV</sequence>
<evidence type="ECO:0000313" key="7">
    <source>
        <dbReference type="EMBL" id="MDQ0427235.1"/>
    </source>
</evidence>
<dbReference type="InterPro" id="IPR012318">
    <property type="entry name" value="HTH_CRP"/>
</dbReference>
<evidence type="ECO:0000256" key="3">
    <source>
        <dbReference type="ARBA" id="ARBA00023159"/>
    </source>
</evidence>
<dbReference type="InterPro" id="IPR036388">
    <property type="entry name" value="WH-like_DNA-bd_sf"/>
</dbReference>
<organism evidence="7 8">
    <name type="scientific">Planomicrobium stackebrandtii</name>
    <dbReference type="NCBI Taxonomy" id="253160"/>
    <lineage>
        <taxon>Bacteria</taxon>
        <taxon>Bacillati</taxon>
        <taxon>Bacillota</taxon>
        <taxon>Bacilli</taxon>
        <taxon>Bacillales</taxon>
        <taxon>Caryophanaceae</taxon>
        <taxon>Planomicrobium</taxon>
    </lineage>
</organism>